<protein>
    <submittedName>
        <fullName evidence="2">Carboxypeptidase-like protein</fullName>
    </submittedName>
</protein>
<name>A0A2T5C2P4_9BACT</name>
<proteinExistence type="predicted"/>
<evidence type="ECO:0000313" key="2">
    <source>
        <dbReference type="EMBL" id="PTN08991.1"/>
    </source>
</evidence>
<dbReference type="EMBL" id="QAAD01000006">
    <property type="protein sequence ID" value="PTN08991.1"/>
    <property type="molecule type" value="Genomic_DNA"/>
</dbReference>
<keyword evidence="3" id="KW-1185">Reference proteome</keyword>
<dbReference type="SUPFAM" id="SSF49464">
    <property type="entry name" value="Carboxypeptidase regulatory domain-like"/>
    <property type="match status" value="1"/>
</dbReference>
<keyword evidence="1" id="KW-0732">Signal</keyword>
<dbReference type="AlphaFoldDB" id="A0A2T5C2P4"/>
<dbReference type="RefSeq" id="WP_107821910.1">
    <property type="nucleotide sequence ID" value="NZ_OY782574.1"/>
</dbReference>
<comment type="caution">
    <text evidence="2">The sequence shown here is derived from an EMBL/GenBank/DDBJ whole genome shotgun (WGS) entry which is preliminary data.</text>
</comment>
<keyword evidence="2" id="KW-0378">Hydrolase</keyword>
<dbReference type="Gene3D" id="2.60.40.1120">
    <property type="entry name" value="Carboxypeptidase-like, regulatory domain"/>
    <property type="match status" value="1"/>
</dbReference>
<evidence type="ECO:0000313" key="3">
    <source>
        <dbReference type="Proteomes" id="UP000243525"/>
    </source>
</evidence>
<feature type="signal peptide" evidence="1">
    <location>
        <begin position="1"/>
        <end position="19"/>
    </location>
</feature>
<dbReference type="GO" id="GO:0004180">
    <property type="term" value="F:carboxypeptidase activity"/>
    <property type="evidence" value="ECO:0007669"/>
    <property type="project" value="UniProtKB-KW"/>
</dbReference>
<organism evidence="2 3">
    <name type="scientific">Mangrovibacterium marinum</name>
    <dbReference type="NCBI Taxonomy" id="1639118"/>
    <lineage>
        <taxon>Bacteria</taxon>
        <taxon>Pseudomonadati</taxon>
        <taxon>Bacteroidota</taxon>
        <taxon>Bacteroidia</taxon>
        <taxon>Marinilabiliales</taxon>
        <taxon>Prolixibacteraceae</taxon>
        <taxon>Mangrovibacterium</taxon>
    </lineage>
</organism>
<reference evidence="2 3" key="1">
    <citation type="submission" date="2018-04" db="EMBL/GenBank/DDBJ databases">
        <title>Genomic Encyclopedia of Archaeal and Bacterial Type Strains, Phase II (KMG-II): from individual species to whole genera.</title>
        <authorList>
            <person name="Goeker M."/>
        </authorList>
    </citation>
    <scope>NUCLEOTIDE SEQUENCE [LARGE SCALE GENOMIC DNA]</scope>
    <source>
        <strain evidence="2 3">DSM 28823</strain>
    </source>
</reference>
<keyword evidence="2" id="KW-0121">Carboxypeptidase</keyword>
<keyword evidence="2" id="KW-0645">Protease</keyword>
<dbReference type="OrthoDB" id="603275at2"/>
<dbReference type="InterPro" id="IPR008969">
    <property type="entry name" value="CarboxyPept-like_regulatory"/>
</dbReference>
<sequence length="117" mass="12769">MKNLVLSLMMVFAVSFAMASEKNDKQTAEVNVNATIMLSGSVIDQNTNEALVGVKVKLEGTTQVAYTDFDGNYTFENVKPGTYNVSASYVSYQNKSLQNITVSPSNKQIEISLKSTN</sequence>
<dbReference type="Proteomes" id="UP000243525">
    <property type="component" value="Unassembled WGS sequence"/>
</dbReference>
<dbReference type="Pfam" id="PF13715">
    <property type="entry name" value="CarbopepD_reg_2"/>
    <property type="match status" value="1"/>
</dbReference>
<gene>
    <name evidence="2" type="ORF">C8N47_10689</name>
</gene>
<evidence type="ECO:0000256" key="1">
    <source>
        <dbReference type="SAM" id="SignalP"/>
    </source>
</evidence>
<accession>A0A2T5C2P4</accession>
<feature type="chain" id="PRO_5015754218" evidence="1">
    <location>
        <begin position="20"/>
        <end position="117"/>
    </location>
</feature>